<dbReference type="Proteomes" id="UP001472677">
    <property type="component" value="Unassembled WGS sequence"/>
</dbReference>
<comment type="caution">
    <text evidence="1">The sequence shown here is derived from an EMBL/GenBank/DDBJ whole genome shotgun (WGS) entry which is preliminary data.</text>
</comment>
<reference evidence="1 2" key="1">
    <citation type="journal article" date="2024" name="G3 (Bethesda)">
        <title>Genome assembly of Hibiscus sabdariffa L. provides insights into metabolisms of medicinal natural products.</title>
        <authorList>
            <person name="Kim T."/>
        </authorList>
    </citation>
    <scope>NUCLEOTIDE SEQUENCE [LARGE SCALE GENOMIC DNA]</scope>
    <source>
        <strain evidence="1">TK-2024</strain>
        <tissue evidence="1">Old leaves</tissue>
    </source>
</reference>
<name>A0ABR2F9D2_9ROSI</name>
<evidence type="ECO:0000313" key="2">
    <source>
        <dbReference type="Proteomes" id="UP001472677"/>
    </source>
</evidence>
<keyword evidence="2" id="KW-1185">Reference proteome</keyword>
<sequence length="73" mass="8184">MPWHLLGVFAADLPYSTKESRLQKEFANFSEIVEGWSIEVEEGMLLVTAHQIDDVKRWLTAVEGSGFKAISCA</sequence>
<organism evidence="1 2">
    <name type="scientific">Hibiscus sabdariffa</name>
    <name type="common">roselle</name>
    <dbReference type="NCBI Taxonomy" id="183260"/>
    <lineage>
        <taxon>Eukaryota</taxon>
        <taxon>Viridiplantae</taxon>
        <taxon>Streptophyta</taxon>
        <taxon>Embryophyta</taxon>
        <taxon>Tracheophyta</taxon>
        <taxon>Spermatophyta</taxon>
        <taxon>Magnoliopsida</taxon>
        <taxon>eudicotyledons</taxon>
        <taxon>Gunneridae</taxon>
        <taxon>Pentapetalae</taxon>
        <taxon>rosids</taxon>
        <taxon>malvids</taxon>
        <taxon>Malvales</taxon>
        <taxon>Malvaceae</taxon>
        <taxon>Malvoideae</taxon>
        <taxon>Hibiscus</taxon>
    </lineage>
</organism>
<gene>
    <name evidence="1" type="ORF">V6N12_062614</name>
</gene>
<dbReference type="EMBL" id="JBBPBM010000007">
    <property type="protein sequence ID" value="KAK8574937.1"/>
    <property type="molecule type" value="Genomic_DNA"/>
</dbReference>
<proteinExistence type="predicted"/>
<evidence type="ECO:0000313" key="1">
    <source>
        <dbReference type="EMBL" id="KAK8574937.1"/>
    </source>
</evidence>
<protein>
    <submittedName>
        <fullName evidence="1">Uncharacterized protein</fullName>
    </submittedName>
</protein>
<accession>A0ABR2F9D2</accession>